<evidence type="ECO:0000313" key="1">
    <source>
        <dbReference type="EMBL" id="OFI33290.1"/>
    </source>
</evidence>
<dbReference type="AlphaFoldDB" id="A0A1E8FBL0"/>
<dbReference type="PROSITE" id="PS51257">
    <property type="entry name" value="PROKAR_LIPOPROTEIN"/>
    <property type="match status" value="1"/>
</dbReference>
<proteinExistence type="predicted"/>
<reference evidence="1 2" key="1">
    <citation type="submission" date="2016-09" db="EMBL/GenBank/DDBJ databases">
        <title>Alteromonas lipolytica, a new species isolated from sea water.</title>
        <authorList>
            <person name="Wu Y.-H."/>
            <person name="Cheng H."/>
            <person name="Xu X.-W."/>
        </authorList>
    </citation>
    <scope>NUCLEOTIDE SEQUENCE [LARGE SCALE GENOMIC DNA]</scope>
    <source>
        <strain evidence="1 2">JW12</strain>
    </source>
</reference>
<dbReference type="EMBL" id="MJIC01000015">
    <property type="protein sequence ID" value="OFI33290.1"/>
    <property type="molecule type" value="Genomic_DNA"/>
</dbReference>
<gene>
    <name evidence="1" type="ORF">BFC17_03250</name>
</gene>
<name>A0A1E8FBL0_9ALTE</name>
<comment type="caution">
    <text evidence="1">The sequence shown here is derived from an EMBL/GenBank/DDBJ whole genome shotgun (WGS) entry which is preliminary data.</text>
</comment>
<keyword evidence="2" id="KW-1185">Reference proteome</keyword>
<dbReference type="Proteomes" id="UP000176037">
    <property type="component" value="Unassembled WGS sequence"/>
</dbReference>
<sequence length="354" mass="38544">MGMPLRMSLAAAIFTVSVIFGCSTTTISEKSPGVFSVVSYQVNIPMAEVQPSLTELQGKQKSLIVLPVTTGTNAGINTNLIHHFLLQLDKSLREADLKVVDSDRVTKLLDDIEDAKATDKHPGPIIDVADAAILPTLQTVSLSQTFSPAANSTVDGLPQHSSASCRFHAAVTGKVTIYDLSTFKIIATLILEGTETTTLATSNEKCPLGEDDTFNLTSQAANNAIGLVMPEVQHIFSQPGYVLDYRKKGDIHLVKISLGTKQKLKAGQKIDFARRFLKRNYLGGELIIDTVQYDFQGIVSDMIDTDIAWVEVHREAETQLMIGDQAKVHTGPDCNFGGFKMPDLLNLLKRPSEE</sequence>
<evidence type="ECO:0008006" key="3">
    <source>
        <dbReference type="Google" id="ProtNLM"/>
    </source>
</evidence>
<dbReference type="OrthoDB" id="6096888at2"/>
<protein>
    <recommendedName>
        <fullName evidence="3">Curli production assembly/transport component CsgG</fullName>
    </recommendedName>
</protein>
<organism evidence="1 2">
    <name type="scientific">Alteromonas lipolytica</name>
    <dbReference type="NCBI Taxonomy" id="1856405"/>
    <lineage>
        <taxon>Bacteria</taxon>
        <taxon>Pseudomonadati</taxon>
        <taxon>Pseudomonadota</taxon>
        <taxon>Gammaproteobacteria</taxon>
        <taxon>Alteromonadales</taxon>
        <taxon>Alteromonadaceae</taxon>
        <taxon>Alteromonas/Salinimonas group</taxon>
        <taxon>Alteromonas</taxon>
    </lineage>
</organism>
<accession>A0A1E8FBL0</accession>
<evidence type="ECO:0000313" key="2">
    <source>
        <dbReference type="Proteomes" id="UP000176037"/>
    </source>
</evidence>
<dbReference type="RefSeq" id="WP_070177666.1">
    <property type="nucleotide sequence ID" value="NZ_BMJR01000002.1"/>
</dbReference>